<dbReference type="EMBL" id="JAVREJ010000055">
    <property type="protein sequence ID" value="MDT0353947.1"/>
    <property type="molecule type" value="Genomic_DNA"/>
</dbReference>
<evidence type="ECO:0000313" key="3">
    <source>
        <dbReference type="Proteomes" id="UP001183202"/>
    </source>
</evidence>
<evidence type="ECO:0000313" key="2">
    <source>
        <dbReference type="EMBL" id="MDT0353947.1"/>
    </source>
</evidence>
<evidence type="ECO:0000256" key="1">
    <source>
        <dbReference type="SAM" id="MobiDB-lite"/>
    </source>
</evidence>
<gene>
    <name evidence="2" type="ORF">RM445_31150</name>
</gene>
<feature type="region of interest" description="Disordered" evidence="1">
    <location>
        <begin position="117"/>
        <end position="139"/>
    </location>
</feature>
<proteinExistence type="predicted"/>
<protein>
    <submittedName>
        <fullName evidence="2">Uncharacterized protein</fullName>
    </submittedName>
</protein>
<keyword evidence="3" id="KW-1185">Reference proteome</keyword>
<organism evidence="2 3">
    <name type="scientific">Pseudonocardia charpentierae</name>
    <dbReference type="NCBI Taxonomy" id="3075545"/>
    <lineage>
        <taxon>Bacteria</taxon>
        <taxon>Bacillati</taxon>
        <taxon>Actinomycetota</taxon>
        <taxon>Actinomycetes</taxon>
        <taxon>Pseudonocardiales</taxon>
        <taxon>Pseudonocardiaceae</taxon>
        <taxon>Pseudonocardia</taxon>
    </lineage>
</organism>
<dbReference type="Proteomes" id="UP001183202">
    <property type="component" value="Unassembled WGS sequence"/>
</dbReference>
<sequence>MHRSPSDGPHAVVSCGSLRWSLTPGETLTFGRGADHALRIGHSPQDLRIPRFAGKLECRADGVLVHNMSDKRTLVVQTFPGPGYDILPLMIAGTHPHPQVKVVVTGDAGTYAITVDTRRLGPRTAEPDDQAPERDRDRETVGFDRIESMSRRHRILLSALCLPMLTRSGQRANVPTYAELEGILDAHGHPFKAKTIRNGLDELRSWLTYEHGVEGLLGESAADAGGPSGGYVQALARWAVLSGNVTDLDLDHLEASGRPEPSADGPGR</sequence>
<dbReference type="RefSeq" id="WP_311560457.1">
    <property type="nucleotide sequence ID" value="NZ_JAVREJ010000055.1"/>
</dbReference>
<name>A0ABU2NIZ5_9PSEU</name>
<reference evidence="3" key="1">
    <citation type="submission" date="2023-07" db="EMBL/GenBank/DDBJ databases">
        <title>30 novel species of actinomycetes from the DSMZ collection.</title>
        <authorList>
            <person name="Nouioui I."/>
        </authorList>
    </citation>
    <scope>NUCLEOTIDE SEQUENCE [LARGE SCALE GENOMIC DNA]</scope>
    <source>
        <strain evidence="3">DSM 45834</strain>
    </source>
</reference>
<accession>A0ABU2NIZ5</accession>
<comment type="caution">
    <text evidence="2">The sequence shown here is derived from an EMBL/GenBank/DDBJ whole genome shotgun (WGS) entry which is preliminary data.</text>
</comment>